<evidence type="ECO:0000313" key="3">
    <source>
        <dbReference type="Proteomes" id="UP001243420"/>
    </source>
</evidence>
<gene>
    <name evidence="2" type="ORF">P8627_08920</name>
</gene>
<protein>
    <submittedName>
        <fullName evidence="2">Phosphoribosyltransferase family protein</fullName>
    </submittedName>
</protein>
<evidence type="ECO:0000313" key="2">
    <source>
        <dbReference type="EMBL" id="WGH77182.1"/>
    </source>
</evidence>
<accession>A0ABY8L732</accession>
<dbReference type="InterPro" id="IPR000836">
    <property type="entry name" value="PRTase_dom"/>
</dbReference>
<name>A0ABY8L732_9RHOB</name>
<organism evidence="2 3">
    <name type="scientific">Jannaschia ovalis</name>
    <dbReference type="NCBI Taxonomy" id="3038773"/>
    <lineage>
        <taxon>Bacteria</taxon>
        <taxon>Pseudomonadati</taxon>
        <taxon>Pseudomonadota</taxon>
        <taxon>Alphaproteobacteria</taxon>
        <taxon>Rhodobacterales</taxon>
        <taxon>Roseobacteraceae</taxon>
        <taxon>Jannaschia</taxon>
    </lineage>
</organism>
<dbReference type="Proteomes" id="UP001243420">
    <property type="component" value="Chromosome"/>
</dbReference>
<dbReference type="InterPro" id="IPR029057">
    <property type="entry name" value="PRTase-like"/>
</dbReference>
<dbReference type="GO" id="GO:0016757">
    <property type="term" value="F:glycosyltransferase activity"/>
    <property type="evidence" value="ECO:0007669"/>
    <property type="project" value="UniProtKB-KW"/>
</dbReference>
<dbReference type="Gene3D" id="3.30.1310.20">
    <property type="entry name" value="PRTase-like"/>
    <property type="match status" value="1"/>
</dbReference>
<dbReference type="EMBL" id="CP122537">
    <property type="protein sequence ID" value="WGH77182.1"/>
    <property type="molecule type" value="Genomic_DNA"/>
</dbReference>
<feature type="domain" description="Phosphoribosyltransferase" evidence="1">
    <location>
        <begin position="22"/>
        <end position="183"/>
    </location>
</feature>
<dbReference type="Gene3D" id="3.40.50.2020">
    <property type="match status" value="1"/>
</dbReference>
<keyword evidence="2" id="KW-0808">Transferase</keyword>
<reference evidence="2 3" key="1">
    <citation type="submission" date="2023-04" db="EMBL/GenBank/DDBJ databases">
        <title>Jannaschia ovalis sp. nov., a marine bacterium isolated from sea tidal flat.</title>
        <authorList>
            <person name="Kwon D.Y."/>
            <person name="Kim J.-J."/>
        </authorList>
    </citation>
    <scope>NUCLEOTIDE SEQUENCE [LARGE SCALE GENOMIC DNA]</scope>
    <source>
        <strain evidence="2 3">GRR-S6-38</strain>
    </source>
</reference>
<evidence type="ECO:0000259" key="1">
    <source>
        <dbReference type="Pfam" id="PF00156"/>
    </source>
</evidence>
<keyword evidence="3" id="KW-1185">Reference proteome</keyword>
<dbReference type="Pfam" id="PF00156">
    <property type="entry name" value="Pribosyltran"/>
    <property type="match status" value="1"/>
</dbReference>
<dbReference type="SUPFAM" id="SSF53271">
    <property type="entry name" value="PRTase-like"/>
    <property type="match status" value="1"/>
</dbReference>
<proteinExistence type="predicted"/>
<dbReference type="RefSeq" id="WP_279963756.1">
    <property type="nucleotide sequence ID" value="NZ_CP122537.1"/>
</dbReference>
<sequence>MILATDGTGMARATIFTDRHDAGRRLAAELPEFDPAQTVVLALPRGGVPVAEEICRARGLPLDLLMVRKIGMPGQPELAAGAVADGPHPITVVNSRIAGAYGLDDARVEAMGRDLLPEIARRRALYLGDRARPEIAGKTVVLVDDGAATGATLRVGLLAARKAGAKRLILALPVAAPDVLEELSRLADVAICLDTPRMFRAVGGSYATFSQVSDAEVVAAMARCAGDGSADAG</sequence>
<keyword evidence="2" id="KW-0328">Glycosyltransferase</keyword>
<dbReference type="CDD" id="cd06223">
    <property type="entry name" value="PRTases_typeI"/>
    <property type="match status" value="1"/>
</dbReference>